<protein>
    <recommendedName>
        <fullName evidence="3">DUF1127 domain-containing protein</fullName>
    </recommendedName>
</protein>
<evidence type="ECO:0000313" key="1">
    <source>
        <dbReference type="EMBL" id="KRR26721.1"/>
    </source>
</evidence>
<accession>A0A0R3N3K9</accession>
<organism evidence="1 2">
    <name type="scientific">Bradyrhizobium lablabi</name>
    <dbReference type="NCBI Taxonomy" id="722472"/>
    <lineage>
        <taxon>Bacteria</taxon>
        <taxon>Pseudomonadati</taxon>
        <taxon>Pseudomonadota</taxon>
        <taxon>Alphaproteobacteria</taxon>
        <taxon>Hyphomicrobiales</taxon>
        <taxon>Nitrobacteraceae</taxon>
        <taxon>Bradyrhizobium</taxon>
    </lineage>
</organism>
<evidence type="ECO:0000313" key="2">
    <source>
        <dbReference type="Proteomes" id="UP000051660"/>
    </source>
</evidence>
<dbReference type="AlphaFoldDB" id="A0A0R3N3K9"/>
<comment type="caution">
    <text evidence="1">The sequence shown here is derived from an EMBL/GenBank/DDBJ whole genome shotgun (WGS) entry which is preliminary data.</text>
</comment>
<sequence length="78" mass="8874">MSSVYAARGLHRRLGLKRSRVVAIAASALALVRAWRQRSRDRCLLAAMSEREFQDIGTCWSKVANDVAKPFWKQQSLK</sequence>
<name>A0A0R3N3K9_9BRAD</name>
<proteinExistence type="predicted"/>
<gene>
    <name evidence="1" type="ORF">CQ14_20210</name>
</gene>
<dbReference type="EMBL" id="LLYB01000043">
    <property type="protein sequence ID" value="KRR26721.1"/>
    <property type="molecule type" value="Genomic_DNA"/>
</dbReference>
<evidence type="ECO:0008006" key="3">
    <source>
        <dbReference type="Google" id="ProtNLM"/>
    </source>
</evidence>
<reference evidence="1 2" key="1">
    <citation type="submission" date="2014-03" db="EMBL/GenBank/DDBJ databases">
        <title>Bradyrhizobium valentinum sp. nov., isolated from effective nodules of Lupinus mariae-josephae, a lupine endemic of basic-lime soils in Eastern Spain.</title>
        <authorList>
            <person name="Duran D."/>
            <person name="Rey L."/>
            <person name="Navarro A."/>
            <person name="Busquets A."/>
            <person name="Imperial J."/>
            <person name="Ruiz-Argueso T."/>
        </authorList>
    </citation>
    <scope>NUCLEOTIDE SEQUENCE [LARGE SCALE GENOMIC DNA]</scope>
    <source>
        <strain evidence="1 2">CCBAU 23086</strain>
    </source>
</reference>
<dbReference type="Proteomes" id="UP000051660">
    <property type="component" value="Unassembled WGS sequence"/>
</dbReference>